<reference evidence="4" key="2">
    <citation type="journal article" date="2024" name="Plant">
        <title>Genomic evolution and insights into agronomic trait innovations of Sesamum species.</title>
        <authorList>
            <person name="Miao H."/>
            <person name="Wang L."/>
            <person name="Qu L."/>
            <person name="Liu H."/>
            <person name="Sun Y."/>
            <person name="Le M."/>
            <person name="Wang Q."/>
            <person name="Wei S."/>
            <person name="Zheng Y."/>
            <person name="Lin W."/>
            <person name="Duan Y."/>
            <person name="Cao H."/>
            <person name="Xiong S."/>
            <person name="Wang X."/>
            <person name="Wei L."/>
            <person name="Li C."/>
            <person name="Ma Q."/>
            <person name="Ju M."/>
            <person name="Zhao R."/>
            <person name="Li G."/>
            <person name="Mu C."/>
            <person name="Tian Q."/>
            <person name="Mei H."/>
            <person name="Zhang T."/>
            <person name="Gao T."/>
            <person name="Zhang H."/>
        </authorList>
    </citation>
    <scope>NUCLEOTIDE SEQUENCE</scope>
    <source>
        <strain evidence="4">KEN1</strain>
    </source>
</reference>
<feature type="repeat" description="PPR" evidence="3">
    <location>
        <begin position="185"/>
        <end position="219"/>
    </location>
</feature>
<protein>
    <submittedName>
        <fullName evidence="4">Pentatricopeptide repeat-containing protein</fullName>
    </submittedName>
</protein>
<dbReference type="InterPro" id="IPR046960">
    <property type="entry name" value="PPR_At4g14850-like_plant"/>
</dbReference>
<comment type="similarity">
    <text evidence="1">Belongs to the PPR family. PCMP-H subfamily.</text>
</comment>
<dbReference type="PANTHER" id="PTHR47926">
    <property type="entry name" value="PENTATRICOPEPTIDE REPEAT-CONTAINING PROTEIN"/>
    <property type="match status" value="1"/>
</dbReference>
<gene>
    <name evidence="4" type="ORF">Slati_1785800</name>
</gene>
<dbReference type="EMBL" id="JACGWN010000006">
    <property type="protein sequence ID" value="KAL0446579.1"/>
    <property type="molecule type" value="Genomic_DNA"/>
</dbReference>
<reference evidence="4" key="1">
    <citation type="submission" date="2020-06" db="EMBL/GenBank/DDBJ databases">
        <authorList>
            <person name="Li T."/>
            <person name="Hu X."/>
            <person name="Zhang T."/>
            <person name="Song X."/>
            <person name="Zhang H."/>
            <person name="Dai N."/>
            <person name="Sheng W."/>
            <person name="Hou X."/>
            <person name="Wei L."/>
        </authorList>
    </citation>
    <scope>NUCLEOTIDE SEQUENCE</scope>
    <source>
        <strain evidence="4">KEN1</strain>
        <tissue evidence="4">Leaf</tissue>
    </source>
</reference>
<feature type="repeat" description="PPR" evidence="3">
    <location>
        <begin position="154"/>
        <end position="184"/>
    </location>
</feature>
<dbReference type="PANTHER" id="PTHR47926:SF463">
    <property type="entry name" value="PENTATRICOPEPTIDE REPEAT-CONTAINING PROTEIN"/>
    <property type="match status" value="1"/>
</dbReference>
<dbReference type="GO" id="GO:0003723">
    <property type="term" value="F:RNA binding"/>
    <property type="evidence" value="ECO:0007669"/>
    <property type="project" value="InterPro"/>
</dbReference>
<dbReference type="InterPro" id="IPR002885">
    <property type="entry name" value="PPR_rpt"/>
</dbReference>
<dbReference type="Pfam" id="PF13041">
    <property type="entry name" value="PPR_2"/>
    <property type="match status" value="1"/>
</dbReference>
<feature type="repeat" description="PPR" evidence="3">
    <location>
        <begin position="287"/>
        <end position="321"/>
    </location>
</feature>
<dbReference type="Pfam" id="PF20431">
    <property type="entry name" value="E_motif"/>
    <property type="match status" value="1"/>
</dbReference>
<dbReference type="Pfam" id="PF01535">
    <property type="entry name" value="PPR"/>
    <property type="match status" value="3"/>
</dbReference>
<sequence>MSKLLHPSNFKKLNLAVRYLSQQFHRHSNFGGKKDPPLELLKLRQIHSLLIVSGFSHHSSFLTRLLLHCLSLPSFPCAYAVSIFDQIRDANVFTYNALIRGFSSDPQNAIFVYIRMRQEGVLPNKHTFPLLLKSKSKVHFQIFAQAIKFGFGSDHFVRNSMVSALSNCGLIESARQVFDEMTRKDVVAYTALMDGYVRNARAFEALELFLEMRVLGVCVDEVAVVSALCAVGMLGCLWLGRWIHGFFVESGRVVRDVYVGSALIDMYSKGGCCDDALKVFRDMPHRNLVSWSALLAGYVQCKRFKDVLLLFQEMLVEKVEPNEATLASVLTACAQLGALDQGRWVDKYIVTRKLELNSVLGTALIDMYAKCGCINEAFCVFERIYVKDIYPWTALIFGLAINGDAMGSLNLFSQMVSGGVQPNEVTFIAVLSACSHGGLVNEGQQLFSSMSGVYGIQPTVDHYGCMVDLLGRAGRLQEAANLIEGMPIEPSAGAWGALFGACMIHKDYELGRIVGDHLIRLQPYHSGRYALLANLYSKCSNWEAAANMRKKMNEVGVEKTRGCSWIESNGVLHEFVAFDNSHVASETVYGILHNLTAQIQQLPFLLDHASLLEF</sequence>
<dbReference type="Gene3D" id="1.25.40.10">
    <property type="entry name" value="Tetratricopeptide repeat domain"/>
    <property type="match status" value="4"/>
</dbReference>
<dbReference type="NCBIfam" id="TIGR00756">
    <property type="entry name" value="PPR"/>
    <property type="match status" value="5"/>
</dbReference>
<evidence type="ECO:0000256" key="2">
    <source>
        <dbReference type="ARBA" id="ARBA00022737"/>
    </source>
</evidence>
<dbReference type="InterPro" id="IPR046848">
    <property type="entry name" value="E_motif"/>
</dbReference>
<feature type="repeat" description="PPR" evidence="3">
    <location>
        <begin position="388"/>
        <end position="422"/>
    </location>
</feature>
<dbReference type="PROSITE" id="PS51375">
    <property type="entry name" value="PPR"/>
    <property type="match status" value="4"/>
</dbReference>
<accession>A0AAW2X027</accession>
<dbReference type="InterPro" id="IPR011990">
    <property type="entry name" value="TPR-like_helical_dom_sf"/>
</dbReference>
<dbReference type="FunFam" id="1.25.40.10:FF:000333">
    <property type="entry name" value="Pentatricopeptide repeat-containing protein"/>
    <property type="match status" value="1"/>
</dbReference>
<dbReference type="FunFam" id="1.25.40.10:FF:000184">
    <property type="entry name" value="Pentatricopeptide repeat-containing protein, chloroplastic"/>
    <property type="match status" value="1"/>
</dbReference>
<evidence type="ECO:0000256" key="3">
    <source>
        <dbReference type="PROSITE-ProRule" id="PRU00708"/>
    </source>
</evidence>
<evidence type="ECO:0000256" key="1">
    <source>
        <dbReference type="ARBA" id="ARBA00006643"/>
    </source>
</evidence>
<proteinExistence type="inferred from homology"/>
<dbReference type="GO" id="GO:0009451">
    <property type="term" value="P:RNA modification"/>
    <property type="evidence" value="ECO:0007669"/>
    <property type="project" value="InterPro"/>
</dbReference>
<organism evidence="4">
    <name type="scientific">Sesamum latifolium</name>
    <dbReference type="NCBI Taxonomy" id="2727402"/>
    <lineage>
        <taxon>Eukaryota</taxon>
        <taxon>Viridiplantae</taxon>
        <taxon>Streptophyta</taxon>
        <taxon>Embryophyta</taxon>
        <taxon>Tracheophyta</taxon>
        <taxon>Spermatophyta</taxon>
        <taxon>Magnoliopsida</taxon>
        <taxon>eudicotyledons</taxon>
        <taxon>Gunneridae</taxon>
        <taxon>Pentapetalae</taxon>
        <taxon>asterids</taxon>
        <taxon>lamiids</taxon>
        <taxon>Lamiales</taxon>
        <taxon>Pedaliaceae</taxon>
        <taxon>Sesamum</taxon>
    </lineage>
</organism>
<name>A0AAW2X027_9LAMI</name>
<dbReference type="Pfam" id="PF13812">
    <property type="entry name" value="PPR_3"/>
    <property type="match status" value="2"/>
</dbReference>
<keyword evidence="2" id="KW-0677">Repeat</keyword>
<evidence type="ECO:0000313" key="4">
    <source>
        <dbReference type="EMBL" id="KAL0446579.1"/>
    </source>
</evidence>
<comment type="caution">
    <text evidence="4">The sequence shown here is derived from an EMBL/GenBank/DDBJ whole genome shotgun (WGS) entry which is preliminary data.</text>
</comment>
<dbReference type="AlphaFoldDB" id="A0AAW2X027"/>